<dbReference type="RefSeq" id="WP_406789381.1">
    <property type="nucleotide sequence ID" value="NZ_JBJIAA010000020.1"/>
</dbReference>
<dbReference type="InterPro" id="IPR016039">
    <property type="entry name" value="Thiolase-like"/>
</dbReference>
<organism evidence="12 13">
    <name type="scientific">Clostridium neuense</name>
    <dbReference type="NCBI Taxonomy" id="1728934"/>
    <lineage>
        <taxon>Bacteria</taxon>
        <taxon>Bacillati</taxon>
        <taxon>Bacillota</taxon>
        <taxon>Clostridia</taxon>
        <taxon>Eubacteriales</taxon>
        <taxon>Clostridiaceae</taxon>
        <taxon>Clostridium</taxon>
    </lineage>
</organism>
<feature type="domain" description="Beta-ketoacyl-[acyl-carrier-protein] synthase III C-terminal" evidence="10">
    <location>
        <begin position="234"/>
        <end position="323"/>
    </location>
</feature>
<dbReference type="SUPFAM" id="SSF53901">
    <property type="entry name" value="Thiolase-like"/>
    <property type="match status" value="1"/>
</dbReference>
<dbReference type="EMBL" id="JBJIAA010000020">
    <property type="protein sequence ID" value="MFL0252722.1"/>
    <property type="molecule type" value="Genomic_DNA"/>
</dbReference>
<dbReference type="Proteomes" id="UP001623592">
    <property type="component" value="Unassembled WGS sequence"/>
</dbReference>
<dbReference type="InterPro" id="IPR004655">
    <property type="entry name" value="FabH"/>
</dbReference>
<feature type="active site" evidence="9">
    <location>
        <position position="280"/>
    </location>
</feature>
<gene>
    <name evidence="9" type="primary">fabH</name>
    <name evidence="12" type="ORF">ACJDT4_20100</name>
</gene>
<dbReference type="GO" id="GO:0033818">
    <property type="term" value="F:beta-ketoacyl-acyl-carrier-protein synthase III activity"/>
    <property type="evidence" value="ECO:0007669"/>
    <property type="project" value="UniProtKB-EC"/>
</dbReference>
<evidence type="ECO:0000313" key="12">
    <source>
        <dbReference type="EMBL" id="MFL0252722.1"/>
    </source>
</evidence>
<evidence type="ECO:0000259" key="11">
    <source>
        <dbReference type="Pfam" id="PF08545"/>
    </source>
</evidence>
<keyword evidence="7 9" id="KW-0511">Multifunctional enzyme</keyword>
<dbReference type="PANTHER" id="PTHR43091:SF1">
    <property type="entry name" value="BETA-KETOACYL-[ACYL-CARRIER-PROTEIN] SYNTHASE III, CHLOROPLASTIC"/>
    <property type="match status" value="1"/>
</dbReference>
<dbReference type="Gene3D" id="3.40.47.10">
    <property type="match status" value="1"/>
</dbReference>
<reference evidence="12 13" key="1">
    <citation type="submission" date="2024-11" db="EMBL/GenBank/DDBJ databases">
        <authorList>
            <person name="Heng Y.C."/>
            <person name="Lim A.C.H."/>
            <person name="Lee J.K.Y."/>
            <person name="Kittelmann S."/>
        </authorList>
    </citation>
    <scope>NUCLEOTIDE SEQUENCE [LARGE SCALE GENOMIC DNA]</scope>
    <source>
        <strain evidence="12 13">WILCCON 0114</strain>
    </source>
</reference>
<feature type="active site" evidence="9">
    <location>
        <position position="250"/>
    </location>
</feature>
<dbReference type="InterPro" id="IPR013747">
    <property type="entry name" value="ACP_syn_III_C"/>
</dbReference>
<comment type="similarity">
    <text evidence="1 9">Belongs to the thiolase-like superfamily. FabH family.</text>
</comment>
<comment type="domain">
    <text evidence="9">The last Arg residue of the ACP-binding site is essential for the weak association between ACP/AcpP and FabH.</text>
</comment>
<dbReference type="PANTHER" id="PTHR43091">
    <property type="entry name" value="3-OXOACYL-[ACYL-CARRIER-PROTEIN] SYNTHASE"/>
    <property type="match status" value="1"/>
</dbReference>
<comment type="function">
    <text evidence="9">Catalyzes the condensation reaction of fatty acid synthesis by the addition to an acyl acceptor of two carbons from malonyl-ACP. Catalyzes the first condensation reaction which initiates fatty acid synthesis and may therefore play a role in governing the total rate of fatty acid production. Possesses both acetoacetyl-ACP synthase and acetyl transacylase activities. Its substrate specificity determines the biosynthesis of branched-chain and/or straight-chain of fatty acids.</text>
</comment>
<keyword evidence="6 9" id="KW-0275">Fatty acid biosynthesis</keyword>
<keyword evidence="5 9" id="KW-0443">Lipid metabolism</keyword>
<keyword evidence="9" id="KW-0963">Cytoplasm</keyword>
<accession>A0ABW8TK53</accession>
<evidence type="ECO:0000256" key="2">
    <source>
        <dbReference type="ARBA" id="ARBA00022516"/>
    </source>
</evidence>
<comment type="pathway">
    <text evidence="9">Lipid metabolism; fatty acid biosynthesis.</text>
</comment>
<dbReference type="CDD" id="cd00830">
    <property type="entry name" value="KAS_III"/>
    <property type="match status" value="1"/>
</dbReference>
<evidence type="ECO:0000256" key="4">
    <source>
        <dbReference type="ARBA" id="ARBA00022832"/>
    </source>
</evidence>
<comment type="caution">
    <text evidence="12">The sequence shown here is derived from an EMBL/GenBank/DDBJ whole genome shotgun (WGS) entry which is preliminary data.</text>
</comment>
<evidence type="ECO:0000256" key="7">
    <source>
        <dbReference type="ARBA" id="ARBA00023268"/>
    </source>
</evidence>
<evidence type="ECO:0000259" key="10">
    <source>
        <dbReference type="Pfam" id="PF08541"/>
    </source>
</evidence>
<keyword evidence="8 9" id="KW-0012">Acyltransferase</keyword>
<comment type="catalytic activity">
    <reaction evidence="9">
        <text>malonyl-[ACP] + acetyl-CoA + H(+) = 3-oxobutanoyl-[ACP] + CO2 + CoA</text>
        <dbReference type="Rhea" id="RHEA:12080"/>
        <dbReference type="Rhea" id="RHEA-COMP:9623"/>
        <dbReference type="Rhea" id="RHEA-COMP:9625"/>
        <dbReference type="ChEBI" id="CHEBI:15378"/>
        <dbReference type="ChEBI" id="CHEBI:16526"/>
        <dbReference type="ChEBI" id="CHEBI:57287"/>
        <dbReference type="ChEBI" id="CHEBI:57288"/>
        <dbReference type="ChEBI" id="CHEBI:78449"/>
        <dbReference type="ChEBI" id="CHEBI:78450"/>
        <dbReference type="EC" id="2.3.1.180"/>
    </reaction>
</comment>
<dbReference type="NCBIfam" id="NF006829">
    <property type="entry name" value="PRK09352.1"/>
    <property type="match status" value="1"/>
</dbReference>
<dbReference type="Pfam" id="PF08545">
    <property type="entry name" value="ACP_syn_III"/>
    <property type="match status" value="1"/>
</dbReference>
<keyword evidence="4 9" id="KW-0276">Fatty acid metabolism</keyword>
<evidence type="ECO:0000313" key="13">
    <source>
        <dbReference type="Proteomes" id="UP001623592"/>
    </source>
</evidence>
<feature type="domain" description="Beta-ketoacyl-[acyl-carrier-protein] synthase III N-terminal" evidence="11">
    <location>
        <begin position="106"/>
        <end position="182"/>
    </location>
</feature>
<name>A0ABW8TK53_9CLOT</name>
<proteinExistence type="inferred from homology"/>
<comment type="subunit">
    <text evidence="9">Homodimer.</text>
</comment>
<keyword evidence="3 9" id="KW-0808">Transferase</keyword>
<evidence type="ECO:0000256" key="9">
    <source>
        <dbReference type="HAMAP-Rule" id="MF_01815"/>
    </source>
</evidence>
<dbReference type="EC" id="2.3.1.180" evidence="9"/>
<evidence type="ECO:0000256" key="1">
    <source>
        <dbReference type="ARBA" id="ARBA00008642"/>
    </source>
</evidence>
<sequence length="325" mass="35289">MKNVEIIGTGSCVPERIVTNDELSTIVETSDEWISTRTGISERRISLGENTSDLAAKAALEALKDSKLEAKDIELIIVATTSPDSYVPSTACIVQGLIGASNAACFDISAACTGFIFALNTAAQYIKTGVYKTALVIGAEVLSKIMDWKDRNTCVLFGDGAGAAVLRAGEEGIMNTYMASDGINGREFLRCFAAQNKNPFMLESLDVKDKITMNGKEVFRFAVKVMVDSIEKVLEAAQSNIEDIDYIIPHQANIRIIEFVAKKLKIDMSKFFINLNKYGNTSGATIPIALDEMNKQGLLKRGNKVIFIGFGGGLTWGSVLVKWTI</sequence>
<comment type="subcellular location">
    <subcellularLocation>
        <location evidence="9">Cytoplasm</location>
    </subcellularLocation>
</comment>
<keyword evidence="2 9" id="KW-0444">Lipid biosynthesis</keyword>
<feature type="region of interest" description="ACP-binding" evidence="9">
    <location>
        <begin position="251"/>
        <end position="255"/>
    </location>
</feature>
<dbReference type="NCBIfam" id="TIGR00747">
    <property type="entry name" value="fabH"/>
    <property type="match status" value="1"/>
</dbReference>
<keyword evidence="13" id="KW-1185">Reference proteome</keyword>
<protein>
    <recommendedName>
        <fullName evidence="9">Beta-ketoacyl-[acyl-carrier-protein] synthase III</fullName>
        <shortName evidence="9">Beta-ketoacyl-ACP synthase III</shortName>
        <shortName evidence="9">KAS III</shortName>
        <ecNumber evidence="9">2.3.1.180</ecNumber>
    </recommendedName>
    <alternativeName>
        <fullName evidence="9">3-oxoacyl-[acyl-carrier-protein] synthase 3</fullName>
    </alternativeName>
    <alternativeName>
        <fullName evidence="9">3-oxoacyl-[acyl-carrier-protein] synthase III</fullName>
    </alternativeName>
</protein>
<dbReference type="HAMAP" id="MF_01815">
    <property type="entry name" value="FabH"/>
    <property type="match status" value="1"/>
</dbReference>
<evidence type="ECO:0000256" key="5">
    <source>
        <dbReference type="ARBA" id="ARBA00023098"/>
    </source>
</evidence>
<dbReference type="InterPro" id="IPR013751">
    <property type="entry name" value="ACP_syn_III_N"/>
</dbReference>
<evidence type="ECO:0000256" key="8">
    <source>
        <dbReference type="ARBA" id="ARBA00023315"/>
    </source>
</evidence>
<dbReference type="Pfam" id="PF08541">
    <property type="entry name" value="ACP_syn_III_C"/>
    <property type="match status" value="1"/>
</dbReference>
<evidence type="ECO:0000256" key="6">
    <source>
        <dbReference type="ARBA" id="ARBA00023160"/>
    </source>
</evidence>
<feature type="active site" evidence="9">
    <location>
        <position position="112"/>
    </location>
</feature>
<evidence type="ECO:0000256" key="3">
    <source>
        <dbReference type="ARBA" id="ARBA00022679"/>
    </source>
</evidence>